<name>F4C454_SPHS2</name>
<dbReference type="HOGENOM" id="CLU_1894850_0_0_10"/>
<dbReference type="STRING" id="743722.Sph21_3506"/>
<organism evidence="1">
    <name type="scientific">Sphingobacterium sp. (strain 21)</name>
    <dbReference type="NCBI Taxonomy" id="743722"/>
    <lineage>
        <taxon>Bacteria</taxon>
        <taxon>Pseudomonadati</taxon>
        <taxon>Bacteroidota</taxon>
        <taxon>Sphingobacteriia</taxon>
        <taxon>Sphingobacteriales</taxon>
        <taxon>Sphingobacteriaceae</taxon>
        <taxon>Sphingobacterium</taxon>
    </lineage>
</organism>
<gene>
    <name evidence="1" type="ordered locus">Sph21_3506</name>
</gene>
<reference evidence="1" key="1">
    <citation type="submission" date="2011-03" db="EMBL/GenBank/DDBJ databases">
        <title>Complete sequence of Sphingobacterium sp. 21.</title>
        <authorList>
            <consortium name="US DOE Joint Genome Institute"/>
            <person name="Lucas S."/>
            <person name="Copeland A."/>
            <person name="Lapidus A."/>
            <person name="Cheng J.-F."/>
            <person name="Goodwin L."/>
            <person name="Pitluck S."/>
            <person name="Davenport K."/>
            <person name="Detter J.C."/>
            <person name="Han C."/>
            <person name="Tapia R."/>
            <person name="Land M."/>
            <person name="Hauser L."/>
            <person name="Kyrpides N."/>
            <person name="Ivanova N."/>
            <person name="Ovchinnikova G."/>
            <person name="Pagani I."/>
            <person name="Siebers A.K."/>
            <person name="Allgaier M."/>
            <person name="Thelen M.P."/>
            <person name="Hugenholtz P."/>
            <person name="Woyke T."/>
        </authorList>
    </citation>
    <scope>NUCLEOTIDE SEQUENCE</scope>
    <source>
        <strain evidence="1">21</strain>
    </source>
</reference>
<dbReference type="OrthoDB" id="1048981at2"/>
<dbReference type="EMBL" id="CP002584">
    <property type="protein sequence ID" value="ADZ80044.1"/>
    <property type="molecule type" value="Genomic_DNA"/>
</dbReference>
<dbReference type="PATRIC" id="fig|743722.3.peg.3744"/>
<dbReference type="KEGG" id="shg:Sph21_3506"/>
<proteinExistence type="predicted"/>
<sequence length="142" mass="16488">MSFVIGEEIKKIAKLRKFKNAEFADAMNMEERNLYHFFKKSDLTLDQLVDASKVLEYDFISLYLKHKKGIQSIANLIAQGSNDIVEEKAESYQRTEKRLVEPKNQISFTVKIFGDYSKIREEIPSLLDIIKEQAELRGLHMG</sequence>
<evidence type="ECO:0000313" key="1">
    <source>
        <dbReference type="EMBL" id="ADZ80044.1"/>
    </source>
</evidence>
<accession>F4C454</accession>
<protein>
    <submittedName>
        <fullName evidence="1">Uncharacterized protein</fullName>
    </submittedName>
</protein>
<dbReference type="AlphaFoldDB" id="F4C454"/>